<dbReference type="InterPro" id="IPR023006">
    <property type="entry name" value="YchJ-like"/>
</dbReference>
<dbReference type="HAMAP" id="MF_00612">
    <property type="entry name" value="UPF0225"/>
    <property type="match status" value="1"/>
</dbReference>
<dbReference type="SUPFAM" id="SSF54427">
    <property type="entry name" value="NTF2-like"/>
    <property type="match status" value="1"/>
</dbReference>
<dbReference type="AlphaFoldDB" id="D1BEC5"/>
<accession>D1BEC5</accession>
<dbReference type="PANTHER" id="PTHR33747">
    <property type="entry name" value="UPF0225 PROTEIN SCO1677"/>
    <property type="match status" value="1"/>
</dbReference>
<dbReference type="InterPro" id="IPR032710">
    <property type="entry name" value="NTF2-like_dom_sf"/>
</dbReference>
<dbReference type="RefSeq" id="WP_012866272.1">
    <property type="nucleotide sequence ID" value="NC_013521.1"/>
</dbReference>
<dbReference type="Proteomes" id="UP000000322">
    <property type="component" value="Chromosome"/>
</dbReference>
<protein>
    <recommendedName>
        <fullName evidence="2">UPF0225 protein Sked_12610</fullName>
    </recommendedName>
</protein>
<comment type="similarity">
    <text evidence="1 2">Belongs to the UPF0225 family.</text>
</comment>
<dbReference type="HOGENOM" id="CLU_099590_2_0_11"/>
<dbReference type="InterPro" id="IPR004027">
    <property type="entry name" value="SEC_C_motif"/>
</dbReference>
<proteinExistence type="inferred from homology"/>
<evidence type="ECO:0000256" key="2">
    <source>
        <dbReference type="HAMAP-Rule" id="MF_00612"/>
    </source>
</evidence>
<evidence type="ECO:0000313" key="4">
    <source>
        <dbReference type="EMBL" id="ACZ21203.1"/>
    </source>
</evidence>
<dbReference type="InterPro" id="IPR048469">
    <property type="entry name" value="YchJ-like_M"/>
</dbReference>
<feature type="domain" description="YchJ-like middle NTF2-like" evidence="3">
    <location>
        <begin position="35"/>
        <end position="132"/>
    </location>
</feature>
<evidence type="ECO:0000256" key="1">
    <source>
        <dbReference type="ARBA" id="ARBA00010839"/>
    </source>
</evidence>
<evidence type="ECO:0000313" key="5">
    <source>
        <dbReference type="Proteomes" id="UP000000322"/>
    </source>
</evidence>
<dbReference type="Pfam" id="PF02810">
    <property type="entry name" value="SEC-C"/>
    <property type="match status" value="1"/>
</dbReference>
<dbReference type="STRING" id="446469.Sked_12610"/>
<dbReference type="PANTHER" id="PTHR33747:SF1">
    <property type="entry name" value="ADENYLATE CYCLASE-ASSOCIATED CAP C-TERMINAL DOMAIN-CONTAINING PROTEIN"/>
    <property type="match status" value="1"/>
</dbReference>
<gene>
    <name evidence="4" type="ordered locus">Sked_12610</name>
</gene>
<organism evidence="4 5">
    <name type="scientific">Sanguibacter keddieii (strain ATCC 51767 / DSM 10542 / NCFB 3025 / ST-74)</name>
    <dbReference type="NCBI Taxonomy" id="446469"/>
    <lineage>
        <taxon>Bacteria</taxon>
        <taxon>Bacillati</taxon>
        <taxon>Actinomycetota</taxon>
        <taxon>Actinomycetes</taxon>
        <taxon>Micrococcales</taxon>
        <taxon>Sanguibacteraceae</taxon>
        <taxon>Sanguibacter</taxon>
    </lineage>
</organism>
<sequence>MSPALDLTSPCPCGTGRLAAACCAPVHSGEEPARTAEALMRSRYSAFAAGDVDHLLASWHPQTRPADLELDPDTVWTRLRVLETVDGGETDDTGTVAFRAHSRHDGERSTQTEVSRFVRSDDDARRWLYLDAVEQPPQE</sequence>
<reference evidence="4 5" key="1">
    <citation type="journal article" date="2009" name="Stand. Genomic Sci.">
        <title>Complete genome sequence of Sanguibacter keddieii type strain (ST-74).</title>
        <authorList>
            <person name="Ivanova N."/>
            <person name="Sikorski J."/>
            <person name="Sims D."/>
            <person name="Brettin T."/>
            <person name="Detter J.C."/>
            <person name="Han C."/>
            <person name="Lapidus A."/>
            <person name="Copeland A."/>
            <person name="Glavina Del Rio T."/>
            <person name="Nolan M."/>
            <person name="Chen F."/>
            <person name="Lucas S."/>
            <person name="Tice H."/>
            <person name="Cheng J.F."/>
            <person name="Bruce D."/>
            <person name="Goodwin L."/>
            <person name="Pitluck S."/>
            <person name="Pati A."/>
            <person name="Mavromatis K."/>
            <person name="Chen A."/>
            <person name="Palaniappan K."/>
            <person name="D'haeseleer P."/>
            <person name="Chain P."/>
            <person name="Bristow J."/>
            <person name="Eisen J.A."/>
            <person name="Markowitz V."/>
            <person name="Hugenholtz P."/>
            <person name="Goker M."/>
            <person name="Pukall R."/>
            <person name="Klenk H.P."/>
            <person name="Kyrpides N.C."/>
        </authorList>
    </citation>
    <scope>NUCLEOTIDE SEQUENCE [LARGE SCALE GENOMIC DNA]</scope>
    <source>
        <strain evidence="5">ATCC 51767 / DSM 10542 / NCFB 3025 / ST-74</strain>
    </source>
</reference>
<dbReference type="KEGG" id="ske:Sked_12610"/>
<dbReference type="Gene3D" id="3.10.450.50">
    <property type="match status" value="1"/>
</dbReference>
<keyword evidence="5" id="KW-1185">Reference proteome</keyword>
<dbReference type="eggNOG" id="COG3012">
    <property type="taxonomic scope" value="Bacteria"/>
</dbReference>
<dbReference type="EMBL" id="CP001819">
    <property type="protein sequence ID" value="ACZ21203.1"/>
    <property type="molecule type" value="Genomic_DNA"/>
</dbReference>
<evidence type="ECO:0000259" key="3">
    <source>
        <dbReference type="Pfam" id="PF17775"/>
    </source>
</evidence>
<dbReference type="OrthoDB" id="21421at2"/>
<name>D1BEC5_SANKS</name>
<dbReference type="Pfam" id="PF17775">
    <property type="entry name" value="YchJ_M-like"/>
    <property type="match status" value="1"/>
</dbReference>